<evidence type="ECO:0000313" key="1">
    <source>
        <dbReference type="Proteomes" id="UP000095286"/>
    </source>
</evidence>
<dbReference type="Proteomes" id="UP000095286">
    <property type="component" value="Unplaced"/>
</dbReference>
<sequence>MSKHATVVVLGDLGHSPRMCYHALSLADHGIKVQMVGHLNSLPHQKISKHENIKFVPISPMPLSISSKLPPPVALLIKFIWMSVVLFYTLIFYTNWRTLILMQNPPGLPVMAVCYLVARLKGAYLIVDWHNYTWSILRQNYGEVGNYKGGQSSTLCKSSNSPNERNNRRRDGDNDQINDSRGGHVSRLNDDVSIEREDNINFTAKQSSTTSINKNDLNGKEGKGNKGMRKTVIQIIIKLTHWYEGFFGRRADYNLCVSKAMQHDLLKAWNVNSSVLYDKAPGWNFKRLNETEQCDLFIRLSKLSSFKAFQHLTTIKGKLSSERPLILVSSTSWTEDEDFSILLDALVEYDNMANFSNISDVSNISEKIKNLPILPNIICIITGKGPQKAYYLEKIEALNLSKISFITPWLEAEDYPKLLGSADIGVCLHTSTSGIDLPMKVVDMFGCKTPVLAMKFTAIDELVTDGLNGYLFDDYIDLKQRIADLATGFLNKDSVSDFYHIINI</sequence>
<evidence type="ECO:0000313" key="2">
    <source>
        <dbReference type="WBParaSite" id="RSKR_0000210600.1"/>
    </source>
</evidence>
<name>A0AC35TMR6_9BILA</name>
<dbReference type="WBParaSite" id="RSKR_0000210600.1">
    <property type="protein sequence ID" value="RSKR_0000210600.1"/>
    <property type="gene ID" value="RSKR_0000210600"/>
</dbReference>
<organism evidence="1 2">
    <name type="scientific">Rhabditophanes sp. KR3021</name>
    <dbReference type="NCBI Taxonomy" id="114890"/>
    <lineage>
        <taxon>Eukaryota</taxon>
        <taxon>Metazoa</taxon>
        <taxon>Ecdysozoa</taxon>
        <taxon>Nematoda</taxon>
        <taxon>Chromadorea</taxon>
        <taxon>Rhabditida</taxon>
        <taxon>Tylenchina</taxon>
        <taxon>Panagrolaimomorpha</taxon>
        <taxon>Strongyloidoidea</taxon>
        <taxon>Alloionematidae</taxon>
        <taxon>Rhabditophanes</taxon>
    </lineage>
</organism>
<reference evidence="2" key="1">
    <citation type="submission" date="2016-11" db="UniProtKB">
        <authorList>
            <consortium name="WormBaseParasite"/>
        </authorList>
    </citation>
    <scope>IDENTIFICATION</scope>
    <source>
        <strain evidence="2">KR3021</strain>
    </source>
</reference>
<accession>A0AC35TMR6</accession>
<protein>
    <submittedName>
        <fullName evidence="2">Glycos_transf_1 domain-containing protein</fullName>
    </submittedName>
</protein>
<proteinExistence type="predicted"/>